<organism evidence="2 3">
    <name type="scientific">Dreissena polymorpha</name>
    <name type="common">Zebra mussel</name>
    <name type="synonym">Mytilus polymorpha</name>
    <dbReference type="NCBI Taxonomy" id="45954"/>
    <lineage>
        <taxon>Eukaryota</taxon>
        <taxon>Metazoa</taxon>
        <taxon>Spiralia</taxon>
        <taxon>Lophotrochozoa</taxon>
        <taxon>Mollusca</taxon>
        <taxon>Bivalvia</taxon>
        <taxon>Autobranchia</taxon>
        <taxon>Heteroconchia</taxon>
        <taxon>Euheterodonta</taxon>
        <taxon>Imparidentia</taxon>
        <taxon>Neoheterodontei</taxon>
        <taxon>Myida</taxon>
        <taxon>Dreissenoidea</taxon>
        <taxon>Dreissenidae</taxon>
        <taxon>Dreissena</taxon>
    </lineage>
</organism>
<proteinExistence type="predicted"/>
<dbReference type="Proteomes" id="UP000828390">
    <property type="component" value="Unassembled WGS sequence"/>
</dbReference>
<reference evidence="2" key="1">
    <citation type="journal article" date="2019" name="bioRxiv">
        <title>The Genome of the Zebra Mussel, Dreissena polymorpha: A Resource for Invasive Species Research.</title>
        <authorList>
            <person name="McCartney M.A."/>
            <person name="Auch B."/>
            <person name="Kono T."/>
            <person name="Mallez S."/>
            <person name="Zhang Y."/>
            <person name="Obille A."/>
            <person name="Becker A."/>
            <person name="Abrahante J.E."/>
            <person name="Garbe J."/>
            <person name="Badalamenti J.P."/>
            <person name="Herman A."/>
            <person name="Mangelson H."/>
            <person name="Liachko I."/>
            <person name="Sullivan S."/>
            <person name="Sone E.D."/>
            <person name="Koren S."/>
            <person name="Silverstein K.A.T."/>
            <person name="Beckman K.B."/>
            <person name="Gohl D.M."/>
        </authorList>
    </citation>
    <scope>NUCLEOTIDE SEQUENCE</scope>
    <source>
        <strain evidence="2">Duluth1</strain>
        <tissue evidence="2">Whole animal</tissue>
    </source>
</reference>
<evidence type="ECO:0000256" key="1">
    <source>
        <dbReference type="SAM" id="MobiDB-lite"/>
    </source>
</evidence>
<name>A0A9D3YL82_DREPO</name>
<accession>A0A9D3YL82</accession>
<gene>
    <name evidence="2" type="ORF">DPMN_077858</name>
</gene>
<dbReference type="AlphaFoldDB" id="A0A9D3YL82"/>
<protein>
    <submittedName>
        <fullName evidence="2">Uncharacterized protein</fullName>
    </submittedName>
</protein>
<evidence type="ECO:0000313" key="3">
    <source>
        <dbReference type="Proteomes" id="UP000828390"/>
    </source>
</evidence>
<dbReference type="EMBL" id="JAIWYP010000015">
    <property type="protein sequence ID" value="KAH3702832.1"/>
    <property type="molecule type" value="Genomic_DNA"/>
</dbReference>
<evidence type="ECO:0000313" key="2">
    <source>
        <dbReference type="EMBL" id="KAH3702832.1"/>
    </source>
</evidence>
<reference evidence="2" key="2">
    <citation type="submission" date="2020-11" db="EMBL/GenBank/DDBJ databases">
        <authorList>
            <person name="McCartney M.A."/>
            <person name="Auch B."/>
            <person name="Kono T."/>
            <person name="Mallez S."/>
            <person name="Becker A."/>
            <person name="Gohl D.M."/>
            <person name="Silverstein K.A.T."/>
            <person name="Koren S."/>
            <person name="Bechman K.B."/>
            <person name="Herman A."/>
            <person name="Abrahante J.E."/>
            <person name="Garbe J."/>
        </authorList>
    </citation>
    <scope>NUCLEOTIDE SEQUENCE</scope>
    <source>
        <strain evidence="2">Duluth1</strain>
        <tissue evidence="2">Whole animal</tissue>
    </source>
</reference>
<sequence>MKLRRTTSQPPKLNNKGSYSRQQPLNNFTILTWSQFEQTTDPWPGHKYIIKHRFTTVLTRGEGVGVGTGDGLVVLSKYQSKLIINKEVMAILAEFNNLM</sequence>
<comment type="caution">
    <text evidence="2">The sequence shown here is derived from an EMBL/GenBank/DDBJ whole genome shotgun (WGS) entry which is preliminary data.</text>
</comment>
<keyword evidence="3" id="KW-1185">Reference proteome</keyword>
<feature type="region of interest" description="Disordered" evidence="1">
    <location>
        <begin position="1"/>
        <end position="22"/>
    </location>
</feature>